<sequence>MIDPMALLVGVGLASIGCQYLAYKVKVPAILPLLVTGILLGPTFGVLDPDALFGELLFPLVSLSVAIILFEGALTLKFDDLAGHGSMVRNLCTVGAMVTWAVATPVAHYALGMSWQMAFLFGAIVTVTGPTVIVPMLRSVRPSTKISNILRWEGIVIDPIGALLAVLVYEYVISAQDAWTHTFMTFGLVLLVGFGLGALMGYGLGYMLRKNWIPHYLQNTAVLTLMLGAFAGSNMIAHESGLLTVTVMGMWLANMKNVDVDDILEFKETLSVLLISALFILLAARMDFGSILQVGWGAVLVLFAIIFIARPISVLVSSVGTGLNWRELALLSWIAPRGIVAAAVSALFALKLEELGYAEADLLVPMVFLVIITTVVLQSLTSVHVANLLGVRAPAPNGFLIFGASKFARIFAQELINKDIPVRIADTNWDAIRQARMDNVPTYYGNPISEHARRTMDLSAIGQVLVMSPYRQLNPLVTYHFEHAMGKGSVLGLSGNEQESRASHQVSEAYAKKLGLFSETATYGRLASLVAKGATIKTTRLTESFGLEKYEQTYGDRALPLCAIDPNGKLFVYTISHEFKPKADWQLVALITPETPEEKAAREAREEAERLQKEADERALQEARAREAEREKERDHGDGPAAPTEA</sequence>
<keyword evidence="2" id="KW-0813">Transport</keyword>
<evidence type="ECO:0000256" key="3">
    <source>
        <dbReference type="ARBA" id="ARBA00022449"/>
    </source>
</evidence>
<dbReference type="STRING" id="1117647.M5M_17340"/>
<dbReference type="HOGENOM" id="CLU_005912_10_1_6"/>
<feature type="transmembrane region" description="Helical" evidence="10">
    <location>
        <begin position="294"/>
        <end position="316"/>
    </location>
</feature>
<feature type="region of interest" description="Disordered" evidence="9">
    <location>
        <begin position="595"/>
        <end position="646"/>
    </location>
</feature>
<keyword evidence="4" id="KW-1003">Cell membrane</keyword>
<dbReference type="PANTHER" id="PTHR32507:SF0">
    <property type="entry name" value="NA(+)_H(+) ANTIPORTER 2-RELATED"/>
    <property type="match status" value="1"/>
</dbReference>
<dbReference type="SUPFAM" id="SSF51735">
    <property type="entry name" value="NAD(P)-binding Rossmann-fold domains"/>
    <property type="match status" value="1"/>
</dbReference>
<gene>
    <name evidence="12" type="ordered locus">M5M_17340</name>
</gene>
<dbReference type="Gene3D" id="3.40.50.720">
    <property type="entry name" value="NAD(P)-binding Rossmann-like Domain"/>
    <property type="match status" value="1"/>
</dbReference>
<keyword evidence="5 10" id="KW-0812">Transmembrane</keyword>
<evidence type="ECO:0000256" key="4">
    <source>
        <dbReference type="ARBA" id="ARBA00022475"/>
    </source>
</evidence>
<dbReference type="AlphaFoldDB" id="K4KNH5"/>
<feature type="transmembrane region" description="Helical" evidence="10">
    <location>
        <begin position="53"/>
        <end position="76"/>
    </location>
</feature>
<dbReference type="eggNOG" id="COG0025">
    <property type="taxonomic scope" value="Bacteria"/>
</dbReference>
<feature type="transmembrane region" description="Helical" evidence="10">
    <location>
        <begin position="216"/>
        <end position="236"/>
    </location>
</feature>
<evidence type="ECO:0000256" key="7">
    <source>
        <dbReference type="ARBA" id="ARBA00023065"/>
    </source>
</evidence>
<feature type="transmembrane region" description="Helical" evidence="10">
    <location>
        <begin position="6"/>
        <end position="23"/>
    </location>
</feature>
<protein>
    <submittedName>
        <fullName evidence="12">Sodium/hydrogen exchanger</fullName>
    </submittedName>
</protein>
<comment type="subcellular location">
    <subcellularLocation>
        <location evidence="1">Cell membrane</location>
        <topology evidence="1">Multi-pass membrane protein</topology>
    </subcellularLocation>
</comment>
<dbReference type="Proteomes" id="UP000000466">
    <property type="component" value="Chromosome"/>
</dbReference>
<keyword evidence="13" id="KW-1185">Reference proteome</keyword>
<dbReference type="GO" id="GO:1902600">
    <property type="term" value="P:proton transmembrane transport"/>
    <property type="evidence" value="ECO:0007669"/>
    <property type="project" value="InterPro"/>
</dbReference>
<evidence type="ECO:0000256" key="5">
    <source>
        <dbReference type="ARBA" id="ARBA00022692"/>
    </source>
</evidence>
<feature type="domain" description="Cation/H+ exchanger transmembrane" evidence="11">
    <location>
        <begin position="18"/>
        <end position="383"/>
    </location>
</feature>
<dbReference type="GO" id="GO:0015297">
    <property type="term" value="F:antiporter activity"/>
    <property type="evidence" value="ECO:0007669"/>
    <property type="project" value="UniProtKB-KW"/>
</dbReference>
<dbReference type="Pfam" id="PF00999">
    <property type="entry name" value="Na_H_Exchanger"/>
    <property type="match status" value="1"/>
</dbReference>
<feature type="compositionally biased region" description="Basic and acidic residues" evidence="9">
    <location>
        <begin position="596"/>
        <end position="638"/>
    </location>
</feature>
<organism evidence="12 13">
    <name type="scientific">Simiduia agarivorans (strain DSM 21679 / JCM 13881 / BCRC 17597 / SA1)</name>
    <dbReference type="NCBI Taxonomy" id="1117647"/>
    <lineage>
        <taxon>Bacteria</taxon>
        <taxon>Pseudomonadati</taxon>
        <taxon>Pseudomonadota</taxon>
        <taxon>Gammaproteobacteria</taxon>
        <taxon>Cellvibrionales</taxon>
        <taxon>Cellvibrionaceae</taxon>
        <taxon>Simiduia</taxon>
    </lineage>
</organism>
<feature type="transmembrane region" description="Helical" evidence="10">
    <location>
        <begin position="88"/>
        <end position="111"/>
    </location>
</feature>
<feature type="transmembrane region" description="Helical" evidence="10">
    <location>
        <begin position="183"/>
        <end position="204"/>
    </location>
</feature>
<dbReference type="InterPro" id="IPR038770">
    <property type="entry name" value="Na+/solute_symporter_sf"/>
</dbReference>
<feature type="transmembrane region" description="Helical" evidence="10">
    <location>
        <begin position="270"/>
        <end position="288"/>
    </location>
</feature>
<evidence type="ECO:0000313" key="12">
    <source>
        <dbReference type="EMBL" id="AFV00597.1"/>
    </source>
</evidence>
<accession>K4KNH5</accession>
<feature type="transmembrane region" description="Helical" evidence="10">
    <location>
        <begin position="362"/>
        <end position="383"/>
    </location>
</feature>
<keyword evidence="6 10" id="KW-1133">Transmembrane helix</keyword>
<dbReference type="KEGG" id="saga:M5M_17340"/>
<reference evidence="12 13" key="1">
    <citation type="journal article" date="2013" name="Genome Announc.">
        <title>Complete genome sequence of Simiduia agarivorans SA1(T), a marine bacterium able to degrade a variety of polysaccharides.</title>
        <authorList>
            <person name="Lin S.Y."/>
            <person name="Shieh W.Y."/>
            <person name="Chen J.S."/>
            <person name="Tang S.L."/>
        </authorList>
    </citation>
    <scope>NUCLEOTIDE SEQUENCE [LARGE SCALE GENOMIC DNA]</scope>
    <source>
        <strain evidence="13">DSM 21679 / JCM 13881 / BCRC 17597 / SA1</strain>
    </source>
</reference>
<dbReference type="GO" id="GO:0005886">
    <property type="term" value="C:plasma membrane"/>
    <property type="evidence" value="ECO:0007669"/>
    <property type="project" value="UniProtKB-SubCell"/>
</dbReference>
<feature type="transmembrane region" description="Helical" evidence="10">
    <location>
        <begin position="117"/>
        <end position="137"/>
    </location>
</feature>
<name>K4KNH5_SIMAS</name>
<proteinExistence type="predicted"/>
<dbReference type="InterPro" id="IPR036291">
    <property type="entry name" value="NAD(P)-bd_dom_sf"/>
</dbReference>
<dbReference type="InterPro" id="IPR006153">
    <property type="entry name" value="Cation/H_exchanger_TM"/>
</dbReference>
<evidence type="ECO:0000256" key="2">
    <source>
        <dbReference type="ARBA" id="ARBA00022448"/>
    </source>
</evidence>
<evidence type="ECO:0000256" key="10">
    <source>
        <dbReference type="SAM" id="Phobius"/>
    </source>
</evidence>
<evidence type="ECO:0000256" key="1">
    <source>
        <dbReference type="ARBA" id="ARBA00004651"/>
    </source>
</evidence>
<evidence type="ECO:0000256" key="6">
    <source>
        <dbReference type="ARBA" id="ARBA00022989"/>
    </source>
</evidence>
<feature type="transmembrane region" description="Helical" evidence="10">
    <location>
        <begin position="149"/>
        <end position="171"/>
    </location>
</feature>
<keyword evidence="3" id="KW-0050">Antiport</keyword>
<evidence type="ECO:0000259" key="11">
    <source>
        <dbReference type="Pfam" id="PF00999"/>
    </source>
</evidence>
<dbReference type="PANTHER" id="PTHR32507">
    <property type="entry name" value="NA(+)/H(+) ANTIPORTER 1"/>
    <property type="match status" value="1"/>
</dbReference>
<evidence type="ECO:0000256" key="9">
    <source>
        <dbReference type="SAM" id="MobiDB-lite"/>
    </source>
</evidence>
<keyword evidence="8 10" id="KW-0472">Membrane</keyword>
<evidence type="ECO:0000256" key="8">
    <source>
        <dbReference type="ARBA" id="ARBA00023136"/>
    </source>
</evidence>
<feature type="transmembrane region" description="Helical" evidence="10">
    <location>
        <begin position="30"/>
        <end position="47"/>
    </location>
</feature>
<evidence type="ECO:0000313" key="13">
    <source>
        <dbReference type="Proteomes" id="UP000000466"/>
    </source>
</evidence>
<dbReference type="OrthoDB" id="570124at2"/>
<feature type="transmembrane region" description="Helical" evidence="10">
    <location>
        <begin position="328"/>
        <end position="350"/>
    </location>
</feature>
<dbReference type="Gene3D" id="1.20.1530.20">
    <property type="match status" value="1"/>
</dbReference>
<dbReference type="RefSeq" id="WP_015048749.1">
    <property type="nucleotide sequence ID" value="NC_018868.3"/>
</dbReference>
<keyword evidence="7" id="KW-0406">Ion transport</keyword>
<dbReference type="EMBL" id="CP003746">
    <property type="protein sequence ID" value="AFV00597.1"/>
    <property type="molecule type" value="Genomic_DNA"/>
</dbReference>